<dbReference type="STRING" id="630390.A0A180G3I3"/>
<evidence type="ECO:0000313" key="4">
    <source>
        <dbReference type="EnsemblFungi" id="PTTG_29942-t43_1-p1"/>
    </source>
</evidence>
<dbReference type="PANTHER" id="PTHR43866:SF3">
    <property type="entry name" value="METHYLMALONATE-SEMIALDEHYDE DEHYDROGENASE [ACYLATING], MITOCHONDRIAL"/>
    <property type="match status" value="1"/>
</dbReference>
<dbReference type="GO" id="GO:0045944">
    <property type="term" value="P:positive regulation of transcription by RNA polymerase II"/>
    <property type="evidence" value="ECO:0007669"/>
    <property type="project" value="InterPro"/>
</dbReference>
<keyword evidence="5" id="KW-1185">Reference proteome</keyword>
<feature type="region of interest" description="Disordered" evidence="2">
    <location>
        <begin position="36"/>
        <end position="122"/>
    </location>
</feature>
<evidence type="ECO:0000313" key="5">
    <source>
        <dbReference type="Proteomes" id="UP000005240"/>
    </source>
</evidence>
<dbReference type="GO" id="GO:0010106">
    <property type="term" value="P:cellular response to iron ion starvation"/>
    <property type="evidence" value="ECO:0007669"/>
    <property type="project" value="InterPro"/>
</dbReference>
<name>A0A180G3I3_PUCT1</name>
<organism evidence="3">
    <name type="scientific">Puccinia triticina (isolate 1-1 / race 1 (BBBD))</name>
    <name type="common">Brown leaf rust fungus</name>
    <dbReference type="NCBI Taxonomy" id="630390"/>
    <lineage>
        <taxon>Eukaryota</taxon>
        <taxon>Fungi</taxon>
        <taxon>Dikarya</taxon>
        <taxon>Basidiomycota</taxon>
        <taxon>Pucciniomycotina</taxon>
        <taxon>Pucciniomycetes</taxon>
        <taxon>Pucciniales</taxon>
        <taxon>Pucciniaceae</taxon>
        <taxon>Puccinia</taxon>
    </lineage>
</organism>
<evidence type="ECO:0000256" key="2">
    <source>
        <dbReference type="SAM" id="MobiDB-lite"/>
    </source>
</evidence>
<dbReference type="GO" id="GO:0000981">
    <property type="term" value="F:DNA-binding transcription factor activity, RNA polymerase II-specific"/>
    <property type="evidence" value="ECO:0007669"/>
    <property type="project" value="InterPro"/>
</dbReference>
<dbReference type="EnsemblFungi" id="PTTG_29942-t43_1">
    <property type="protein sequence ID" value="PTTG_29942-t43_1-p1"/>
    <property type="gene ID" value="PTTG_29942"/>
</dbReference>
<protein>
    <recommendedName>
        <fullName evidence="6">FAR1 domain-containing protein</fullName>
    </recommendedName>
</protein>
<evidence type="ECO:0000313" key="3">
    <source>
        <dbReference type="EMBL" id="OAV86383.1"/>
    </source>
</evidence>
<feature type="compositionally biased region" description="Basic and acidic residues" evidence="2">
    <location>
        <begin position="61"/>
        <end position="72"/>
    </location>
</feature>
<sequence>MQTLLALLPIQQTAPPSWYSAAQSGAQNQNLITSDQSLGTFLSKPGFDYDRGEESTPASGQEKESPDAKADQPNKSSPDPVNQFLENDPASGLREDISADSQADKPNKSGSDHPVTQAVVVKDPQDTMNTCDFNSFDFKRGEPLDPPPSACFASMDDVVRFCQTWAKWRGYAVSKSNSHPGKNIYIKCDRSGHFRGSVINKSGRKTTSSKINCPFHLKASIPTSKKVANKVWTLEVLNGTHNHEPSEGASSHSAHKQLIPEQ</sequence>
<dbReference type="GO" id="GO:0006574">
    <property type="term" value="P:L-valine catabolic process"/>
    <property type="evidence" value="ECO:0007669"/>
    <property type="project" value="TreeGrafter"/>
</dbReference>
<reference evidence="3" key="1">
    <citation type="submission" date="2009-11" db="EMBL/GenBank/DDBJ databases">
        <authorList>
            <consortium name="The Broad Institute Genome Sequencing Platform"/>
            <person name="Ward D."/>
            <person name="Feldgarden M."/>
            <person name="Earl A."/>
            <person name="Young S.K."/>
            <person name="Zeng Q."/>
            <person name="Koehrsen M."/>
            <person name="Alvarado L."/>
            <person name="Berlin A."/>
            <person name="Bochicchio J."/>
            <person name="Borenstein D."/>
            <person name="Chapman S.B."/>
            <person name="Chen Z."/>
            <person name="Engels R."/>
            <person name="Freedman E."/>
            <person name="Gellesch M."/>
            <person name="Goldberg J."/>
            <person name="Griggs A."/>
            <person name="Gujja S."/>
            <person name="Heilman E."/>
            <person name="Heiman D."/>
            <person name="Hepburn T."/>
            <person name="Howarth C."/>
            <person name="Jen D."/>
            <person name="Larson L."/>
            <person name="Lewis B."/>
            <person name="Mehta T."/>
            <person name="Park D."/>
            <person name="Pearson M."/>
            <person name="Roberts A."/>
            <person name="Saif S."/>
            <person name="Shea T."/>
            <person name="Shenoy N."/>
            <person name="Sisk P."/>
            <person name="Stolte C."/>
            <person name="Sykes S."/>
            <person name="Thomson T."/>
            <person name="Walk T."/>
            <person name="White J."/>
            <person name="Yandava C."/>
            <person name="Izard J."/>
            <person name="Baranova O.V."/>
            <person name="Blanton J.M."/>
            <person name="Tanner A.C."/>
            <person name="Dewhirst F.E."/>
            <person name="Haas B."/>
            <person name="Nusbaum C."/>
            <person name="Birren B."/>
        </authorList>
    </citation>
    <scope>NUCLEOTIDE SEQUENCE [LARGE SCALE GENOMIC DNA]</scope>
    <source>
        <strain evidence="3">1-1 BBBD Race 1</strain>
    </source>
</reference>
<dbReference type="VEuPathDB" id="FungiDB:PTTG_29942"/>
<dbReference type="GO" id="GO:0006210">
    <property type="term" value="P:thymine catabolic process"/>
    <property type="evidence" value="ECO:0007669"/>
    <property type="project" value="TreeGrafter"/>
</dbReference>
<dbReference type="InterPro" id="IPR010061">
    <property type="entry name" value="MeMal-semiAld_DH"/>
</dbReference>
<dbReference type="AlphaFoldDB" id="A0A180G3I3"/>
<gene>
    <name evidence="3" type="ORF">PTTG_29942</name>
</gene>
<reference evidence="3" key="2">
    <citation type="submission" date="2016-05" db="EMBL/GenBank/DDBJ databases">
        <title>Comparative analysis highlights variable genome content of wheat rusts and divergence of the mating loci.</title>
        <authorList>
            <person name="Cuomo C.A."/>
            <person name="Bakkeren G."/>
            <person name="Szabo L."/>
            <person name="Khalil H."/>
            <person name="Joly D."/>
            <person name="Goldberg J."/>
            <person name="Young S."/>
            <person name="Zeng Q."/>
            <person name="Fellers J."/>
        </authorList>
    </citation>
    <scope>NUCLEOTIDE SEQUENCE [LARGE SCALE GENOMIC DNA]</scope>
    <source>
        <strain evidence="3">1-1 BBBD Race 1</strain>
    </source>
</reference>
<reference evidence="4 5" key="3">
    <citation type="journal article" date="2017" name="G3 (Bethesda)">
        <title>Comparative analysis highlights variable genome content of wheat rusts and divergence of the mating loci.</title>
        <authorList>
            <person name="Cuomo C.A."/>
            <person name="Bakkeren G."/>
            <person name="Khalil H.B."/>
            <person name="Panwar V."/>
            <person name="Joly D."/>
            <person name="Linning R."/>
            <person name="Sakthikumar S."/>
            <person name="Song X."/>
            <person name="Adiconis X."/>
            <person name="Fan L."/>
            <person name="Goldberg J.M."/>
            <person name="Levin J.Z."/>
            <person name="Young S."/>
            <person name="Zeng Q."/>
            <person name="Anikster Y."/>
            <person name="Bruce M."/>
            <person name="Wang M."/>
            <person name="Yin C."/>
            <person name="McCallum B."/>
            <person name="Szabo L.J."/>
            <person name="Hulbert S."/>
            <person name="Chen X."/>
            <person name="Fellers J.P."/>
        </authorList>
    </citation>
    <scope>NUCLEOTIDE SEQUENCE</scope>
    <source>
        <strain evidence="4">isolate 1-1 / race 1 (BBBD)</strain>
        <strain evidence="5">Isolate 1-1 / race 1 (BBBD)</strain>
    </source>
</reference>
<dbReference type="PANTHER" id="PTHR43866">
    <property type="entry name" value="MALONATE-SEMIALDEHYDE DEHYDROGENASE"/>
    <property type="match status" value="1"/>
</dbReference>
<evidence type="ECO:0000256" key="1">
    <source>
        <dbReference type="ARBA" id="ARBA00009986"/>
    </source>
</evidence>
<evidence type="ECO:0008006" key="6">
    <source>
        <dbReference type="Google" id="ProtNLM"/>
    </source>
</evidence>
<dbReference type="GO" id="GO:0004491">
    <property type="term" value="F:methylmalonate-semialdehyde dehydrogenase (acylating, NAD) activity"/>
    <property type="evidence" value="ECO:0007669"/>
    <property type="project" value="InterPro"/>
</dbReference>
<dbReference type="Proteomes" id="UP000005240">
    <property type="component" value="Unassembled WGS sequence"/>
</dbReference>
<feature type="non-terminal residue" evidence="3">
    <location>
        <position position="262"/>
    </location>
</feature>
<accession>A0A180G3I3</accession>
<comment type="similarity">
    <text evidence="1">Belongs to the aldehyde dehydrogenase family.</text>
</comment>
<proteinExistence type="inferred from homology"/>
<dbReference type="EMBL" id="ADAS02001207">
    <property type="protein sequence ID" value="OAV86383.1"/>
    <property type="molecule type" value="Genomic_DNA"/>
</dbReference>
<dbReference type="OrthoDB" id="167809at2759"/>
<feature type="region of interest" description="Disordered" evidence="2">
    <location>
        <begin position="240"/>
        <end position="262"/>
    </location>
</feature>
<dbReference type="InterPro" id="IPR014842">
    <property type="entry name" value="AFT"/>
</dbReference>
<reference evidence="4" key="4">
    <citation type="submission" date="2025-05" db="UniProtKB">
        <authorList>
            <consortium name="EnsemblFungi"/>
        </authorList>
    </citation>
    <scope>IDENTIFICATION</scope>
    <source>
        <strain evidence="4">isolate 1-1 / race 1 (BBBD)</strain>
    </source>
</reference>
<dbReference type="Pfam" id="PF08731">
    <property type="entry name" value="AFT"/>
    <property type="match status" value="1"/>
</dbReference>
<feature type="compositionally biased region" description="Basic and acidic residues" evidence="2">
    <location>
        <begin position="93"/>
        <end position="111"/>
    </location>
</feature>